<reference evidence="1" key="2">
    <citation type="journal article" date="2015" name="Data Brief">
        <title>Shoot transcriptome of the giant reed, Arundo donax.</title>
        <authorList>
            <person name="Barrero R.A."/>
            <person name="Guerrero F.D."/>
            <person name="Moolhuijzen P."/>
            <person name="Goolsby J.A."/>
            <person name="Tidwell J."/>
            <person name="Bellgard S.E."/>
            <person name="Bellgard M.I."/>
        </authorList>
    </citation>
    <scope>NUCLEOTIDE SEQUENCE</scope>
    <source>
        <tissue evidence="1">Shoot tissue taken approximately 20 cm above the soil surface</tissue>
    </source>
</reference>
<evidence type="ECO:0000313" key="1">
    <source>
        <dbReference type="EMBL" id="JAD51828.1"/>
    </source>
</evidence>
<dbReference type="AlphaFoldDB" id="A0A0A9APL3"/>
<proteinExistence type="predicted"/>
<reference evidence="1" key="1">
    <citation type="submission" date="2014-09" db="EMBL/GenBank/DDBJ databases">
        <authorList>
            <person name="Magalhaes I.L.F."/>
            <person name="Oliveira U."/>
            <person name="Santos F.R."/>
            <person name="Vidigal T.H.D.A."/>
            <person name="Brescovit A.D."/>
            <person name="Santos A.J."/>
        </authorList>
    </citation>
    <scope>NUCLEOTIDE SEQUENCE</scope>
    <source>
        <tissue evidence="1">Shoot tissue taken approximately 20 cm above the soil surface</tissue>
    </source>
</reference>
<sequence length="30" mass="3402">MLLAIAPTCVHIKDIAYSNLRNLKIASIYR</sequence>
<dbReference type="EMBL" id="GBRH01246067">
    <property type="protein sequence ID" value="JAD51828.1"/>
    <property type="molecule type" value="Transcribed_RNA"/>
</dbReference>
<organism evidence="1">
    <name type="scientific">Arundo donax</name>
    <name type="common">Giant reed</name>
    <name type="synonym">Donax arundinaceus</name>
    <dbReference type="NCBI Taxonomy" id="35708"/>
    <lineage>
        <taxon>Eukaryota</taxon>
        <taxon>Viridiplantae</taxon>
        <taxon>Streptophyta</taxon>
        <taxon>Embryophyta</taxon>
        <taxon>Tracheophyta</taxon>
        <taxon>Spermatophyta</taxon>
        <taxon>Magnoliopsida</taxon>
        <taxon>Liliopsida</taxon>
        <taxon>Poales</taxon>
        <taxon>Poaceae</taxon>
        <taxon>PACMAD clade</taxon>
        <taxon>Arundinoideae</taxon>
        <taxon>Arundineae</taxon>
        <taxon>Arundo</taxon>
    </lineage>
</organism>
<protein>
    <submittedName>
        <fullName evidence="1">Uncharacterized protein</fullName>
    </submittedName>
</protein>
<accession>A0A0A9APL3</accession>
<name>A0A0A9APL3_ARUDO</name>